<feature type="compositionally biased region" description="Basic and acidic residues" evidence="1">
    <location>
        <begin position="298"/>
        <end position="321"/>
    </location>
</feature>
<dbReference type="AlphaFoldDB" id="A0AAD6WSA1"/>
<reference evidence="3" key="1">
    <citation type="submission" date="2023-03" db="EMBL/GenBank/DDBJ databases">
        <title>Massive genome expansion in bonnet fungi (Mycena s.s.) driven by repeated elements and novel gene families across ecological guilds.</title>
        <authorList>
            <consortium name="Lawrence Berkeley National Laboratory"/>
            <person name="Harder C.B."/>
            <person name="Miyauchi S."/>
            <person name="Viragh M."/>
            <person name="Kuo A."/>
            <person name="Thoen E."/>
            <person name="Andreopoulos B."/>
            <person name="Lu D."/>
            <person name="Skrede I."/>
            <person name="Drula E."/>
            <person name="Henrissat B."/>
            <person name="Morin E."/>
            <person name="Kohler A."/>
            <person name="Barry K."/>
            <person name="LaButti K."/>
            <person name="Morin E."/>
            <person name="Salamov A."/>
            <person name="Lipzen A."/>
            <person name="Mereny Z."/>
            <person name="Hegedus B."/>
            <person name="Baldrian P."/>
            <person name="Stursova M."/>
            <person name="Weitz H."/>
            <person name="Taylor A."/>
            <person name="Grigoriev I.V."/>
            <person name="Nagy L.G."/>
            <person name="Martin F."/>
            <person name="Kauserud H."/>
        </authorList>
    </citation>
    <scope>NUCLEOTIDE SEQUENCE</scope>
    <source>
        <strain evidence="3">CBHHK200</strain>
    </source>
</reference>
<evidence type="ECO:0000313" key="4">
    <source>
        <dbReference type="Proteomes" id="UP001218188"/>
    </source>
</evidence>
<feature type="transmembrane region" description="Helical" evidence="2">
    <location>
        <begin position="133"/>
        <end position="153"/>
    </location>
</feature>
<comment type="caution">
    <text evidence="3">The sequence shown here is derived from an EMBL/GenBank/DDBJ whole genome shotgun (WGS) entry which is preliminary data.</text>
</comment>
<feature type="transmembrane region" description="Helical" evidence="2">
    <location>
        <begin position="391"/>
        <end position="418"/>
    </location>
</feature>
<name>A0AAD6WSA1_9AGAR</name>
<organism evidence="3 4">
    <name type="scientific">Mycena alexandri</name>
    <dbReference type="NCBI Taxonomy" id="1745969"/>
    <lineage>
        <taxon>Eukaryota</taxon>
        <taxon>Fungi</taxon>
        <taxon>Dikarya</taxon>
        <taxon>Basidiomycota</taxon>
        <taxon>Agaricomycotina</taxon>
        <taxon>Agaricomycetes</taxon>
        <taxon>Agaricomycetidae</taxon>
        <taxon>Agaricales</taxon>
        <taxon>Marasmiineae</taxon>
        <taxon>Mycenaceae</taxon>
        <taxon>Mycena</taxon>
    </lineage>
</organism>
<dbReference type="EMBL" id="JARJCM010000193">
    <property type="protein sequence ID" value="KAJ7023150.1"/>
    <property type="molecule type" value="Genomic_DNA"/>
</dbReference>
<accession>A0AAD6WSA1</accession>
<feature type="transmembrane region" description="Helical" evidence="2">
    <location>
        <begin position="46"/>
        <end position="71"/>
    </location>
</feature>
<keyword evidence="2" id="KW-1133">Transmembrane helix</keyword>
<keyword evidence="2" id="KW-0812">Transmembrane</keyword>
<feature type="transmembrane region" description="Helical" evidence="2">
    <location>
        <begin position="92"/>
        <end position="113"/>
    </location>
</feature>
<gene>
    <name evidence="3" type="ORF">C8F04DRAFT_190807</name>
</gene>
<evidence type="ECO:0000256" key="2">
    <source>
        <dbReference type="SAM" id="Phobius"/>
    </source>
</evidence>
<dbReference type="Proteomes" id="UP001218188">
    <property type="component" value="Unassembled WGS sequence"/>
</dbReference>
<feature type="region of interest" description="Disordered" evidence="1">
    <location>
        <begin position="269"/>
        <end position="324"/>
    </location>
</feature>
<evidence type="ECO:0000313" key="3">
    <source>
        <dbReference type="EMBL" id="KAJ7023150.1"/>
    </source>
</evidence>
<keyword evidence="4" id="KW-1185">Reference proteome</keyword>
<protein>
    <submittedName>
        <fullName evidence="3">Uncharacterized protein</fullName>
    </submittedName>
</protein>
<proteinExistence type="predicted"/>
<feature type="region of interest" description="Disordered" evidence="1">
    <location>
        <begin position="183"/>
        <end position="225"/>
    </location>
</feature>
<keyword evidence="2" id="KW-0472">Membrane</keyword>
<feature type="transmembrane region" description="Helical" evidence="2">
    <location>
        <begin position="351"/>
        <end position="371"/>
    </location>
</feature>
<evidence type="ECO:0000256" key="1">
    <source>
        <dbReference type="SAM" id="MobiDB-lite"/>
    </source>
</evidence>
<feature type="transmembrane region" description="Helical" evidence="2">
    <location>
        <begin position="12"/>
        <end position="34"/>
    </location>
</feature>
<sequence>MAFGFVIGRPWAPLGISFGTVLYQGMFCLGMIWRMDPFKMPRAFCVAQAIVMNVAFFILSGLTIVFCIAMNHHTVKPKQWGDVSSAFQWRPIYILAVVGYPLATSIAYVTLLLKYNAVQATDGMACDATDPMWIRLVGQTMPAAILAVPSLWLSISSLRRLRRTTRHVERATRDEHEVIRRIRRDRQSGHHSFQLSEPPVVFDGSAPPFPGRQTTDPPATEPTRHGFRLPFLRHLTNTSPHPSLNSLDDGRTSIASSSFPTFAPAAKPGFAEHGAADDLGVADPPWVDADSTAPTSNEGHETSDVLDFDVKTQNDDNDGTHRFNYPENVTTPSRVSHLAHVQKGAPQIQRVILAQITFPFFLVFYALSPIVEIAMHRQHPTSFGSQNVFQIVSAVGGVMVFAPLPSVRARIASVLAFWRR</sequence>